<accession>A0A2P2PCP0</accession>
<protein>
    <submittedName>
        <fullName evidence="1">Uncharacterized protein</fullName>
    </submittedName>
</protein>
<organism evidence="1">
    <name type="scientific">Rhizophora mucronata</name>
    <name type="common">Asiatic mangrove</name>
    <dbReference type="NCBI Taxonomy" id="61149"/>
    <lineage>
        <taxon>Eukaryota</taxon>
        <taxon>Viridiplantae</taxon>
        <taxon>Streptophyta</taxon>
        <taxon>Embryophyta</taxon>
        <taxon>Tracheophyta</taxon>
        <taxon>Spermatophyta</taxon>
        <taxon>Magnoliopsida</taxon>
        <taxon>eudicotyledons</taxon>
        <taxon>Gunneridae</taxon>
        <taxon>Pentapetalae</taxon>
        <taxon>rosids</taxon>
        <taxon>fabids</taxon>
        <taxon>Malpighiales</taxon>
        <taxon>Rhizophoraceae</taxon>
        <taxon>Rhizophora</taxon>
    </lineage>
</organism>
<evidence type="ECO:0000313" key="1">
    <source>
        <dbReference type="EMBL" id="MBX52504.1"/>
    </source>
</evidence>
<dbReference type="EMBL" id="GGEC01072020">
    <property type="protein sequence ID" value="MBX52504.1"/>
    <property type="molecule type" value="Transcribed_RNA"/>
</dbReference>
<proteinExistence type="predicted"/>
<name>A0A2P2PCP0_RHIMU</name>
<sequence length="44" mass="5288">MAVSCLHKFRVCRLLFPFVVYKLPHFDCFDFGKICPSHLLLFWL</sequence>
<dbReference type="AlphaFoldDB" id="A0A2P2PCP0"/>
<reference evidence="1" key="1">
    <citation type="submission" date="2018-02" db="EMBL/GenBank/DDBJ databases">
        <title>Rhizophora mucronata_Transcriptome.</title>
        <authorList>
            <person name="Meera S.P."/>
            <person name="Sreeshan A."/>
            <person name="Augustine A."/>
        </authorList>
    </citation>
    <scope>NUCLEOTIDE SEQUENCE</scope>
    <source>
        <tissue evidence="1">Leaf</tissue>
    </source>
</reference>